<feature type="transmembrane region" description="Helical" evidence="1">
    <location>
        <begin position="12"/>
        <end position="31"/>
    </location>
</feature>
<evidence type="ECO:0000313" key="2">
    <source>
        <dbReference type="EMBL" id="KKQ50187.1"/>
    </source>
</evidence>
<sequence>MYKLIVTKDTFILQAILSILKHLFLSYGRIIPKQNPKMQDINFSAIVTSHAPLTLFNLWSSKDPSAYQ</sequence>
<accession>A0A0G0I6M5</accession>
<evidence type="ECO:0000313" key="3">
    <source>
        <dbReference type="Proteomes" id="UP000034231"/>
    </source>
</evidence>
<dbReference type="Proteomes" id="UP000034231">
    <property type="component" value="Unassembled WGS sequence"/>
</dbReference>
<keyword evidence="1" id="KW-0472">Membrane</keyword>
<comment type="caution">
    <text evidence="2">The sequence shown here is derived from an EMBL/GenBank/DDBJ whole genome shotgun (WGS) entry which is preliminary data.</text>
</comment>
<dbReference type="AlphaFoldDB" id="A0A0G0I6M5"/>
<proteinExistence type="predicted"/>
<name>A0A0G0I6M5_9BACT</name>
<keyword evidence="1" id="KW-1133">Transmembrane helix</keyword>
<dbReference type="EMBL" id="LBTX01000008">
    <property type="protein sequence ID" value="KKQ50187.1"/>
    <property type="molecule type" value="Genomic_DNA"/>
</dbReference>
<gene>
    <name evidence="2" type="ORF">US68_C0008G0072</name>
</gene>
<reference evidence="2 3" key="1">
    <citation type="journal article" date="2015" name="Nature">
        <title>rRNA introns, odd ribosomes, and small enigmatic genomes across a large radiation of phyla.</title>
        <authorList>
            <person name="Brown C.T."/>
            <person name="Hug L.A."/>
            <person name="Thomas B.C."/>
            <person name="Sharon I."/>
            <person name="Castelle C.J."/>
            <person name="Singh A."/>
            <person name="Wilkins M.J."/>
            <person name="Williams K.H."/>
            <person name="Banfield J.F."/>
        </authorList>
    </citation>
    <scope>NUCLEOTIDE SEQUENCE [LARGE SCALE GENOMIC DNA]</scope>
</reference>
<evidence type="ECO:0000256" key="1">
    <source>
        <dbReference type="SAM" id="Phobius"/>
    </source>
</evidence>
<organism evidence="2 3">
    <name type="scientific">Candidatus Shapirobacteria bacterium GW2011_GWE1_38_10</name>
    <dbReference type="NCBI Taxonomy" id="1618488"/>
    <lineage>
        <taxon>Bacteria</taxon>
        <taxon>Candidatus Shapironibacteriota</taxon>
    </lineage>
</organism>
<protein>
    <submittedName>
        <fullName evidence="2">Uncharacterized protein</fullName>
    </submittedName>
</protein>
<keyword evidence="1" id="KW-0812">Transmembrane</keyword>